<sequence>MRPEAGQITKTTQHRTIRARVTGAGMVRTALRALTVRAATAFLYPIMCTEHGVTGRISADRLAAVDTRAASGRQAVGLRAGAPGKLARHGH</sequence>
<gene>
    <name evidence="1" type="ORF">GCM10014715_67230</name>
</gene>
<organism evidence="1 2">
    <name type="scientific">Streptomyces spiralis</name>
    <dbReference type="NCBI Taxonomy" id="66376"/>
    <lineage>
        <taxon>Bacteria</taxon>
        <taxon>Bacillati</taxon>
        <taxon>Actinomycetota</taxon>
        <taxon>Actinomycetes</taxon>
        <taxon>Kitasatosporales</taxon>
        <taxon>Streptomycetaceae</taxon>
        <taxon>Streptomyces</taxon>
    </lineage>
</organism>
<reference evidence="1" key="1">
    <citation type="journal article" date="2014" name="Int. J. Syst. Evol. Microbiol.">
        <title>Complete genome sequence of Corynebacterium casei LMG S-19264T (=DSM 44701T), isolated from a smear-ripened cheese.</title>
        <authorList>
            <consortium name="US DOE Joint Genome Institute (JGI-PGF)"/>
            <person name="Walter F."/>
            <person name="Albersmeier A."/>
            <person name="Kalinowski J."/>
            <person name="Ruckert C."/>
        </authorList>
    </citation>
    <scope>NUCLEOTIDE SEQUENCE</scope>
    <source>
        <strain evidence="1">JCM 3302</strain>
    </source>
</reference>
<reference evidence="1" key="2">
    <citation type="submission" date="2020-09" db="EMBL/GenBank/DDBJ databases">
        <authorList>
            <person name="Sun Q."/>
            <person name="Ohkuma M."/>
        </authorList>
    </citation>
    <scope>NUCLEOTIDE SEQUENCE</scope>
    <source>
        <strain evidence="1">JCM 3302</strain>
    </source>
</reference>
<comment type="caution">
    <text evidence="1">The sequence shown here is derived from an EMBL/GenBank/DDBJ whole genome shotgun (WGS) entry which is preliminary data.</text>
</comment>
<dbReference type="Proteomes" id="UP000641386">
    <property type="component" value="Unassembled WGS sequence"/>
</dbReference>
<dbReference type="EMBL" id="BNBC01000041">
    <property type="protein sequence ID" value="GHF01598.1"/>
    <property type="molecule type" value="Genomic_DNA"/>
</dbReference>
<accession>A0A919AE16</accession>
<proteinExistence type="predicted"/>
<evidence type="ECO:0000313" key="2">
    <source>
        <dbReference type="Proteomes" id="UP000641386"/>
    </source>
</evidence>
<keyword evidence="2" id="KW-1185">Reference proteome</keyword>
<protein>
    <submittedName>
        <fullName evidence="1">Uncharacterized protein</fullName>
    </submittedName>
</protein>
<name>A0A919AE16_9ACTN</name>
<dbReference type="AlphaFoldDB" id="A0A919AE16"/>
<evidence type="ECO:0000313" key="1">
    <source>
        <dbReference type="EMBL" id="GHF01598.1"/>
    </source>
</evidence>